<dbReference type="InterPro" id="IPR032710">
    <property type="entry name" value="NTF2-like_dom_sf"/>
</dbReference>
<dbReference type="AlphaFoldDB" id="C1B6A4"/>
<dbReference type="STRING" id="632772.ROP_29600"/>
<proteinExistence type="predicted"/>
<dbReference type="Gene3D" id="3.10.450.50">
    <property type="match status" value="2"/>
</dbReference>
<evidence type="ECO:0008006" key="3">
    <source>
        <dbReference type="Google" id="ProtNLM"/>
    </source>
</evidence>
<organism evidence="1 2">
    <name type="scientific">Rhodococcus opacus (strain B4)</name>
    <dbReference type="NCBI Taxonomy" id="632772"/>
    <lineage>
        <taxon>Bacteria</taxon>
        <taxon>Bacillati</taxon>
        <taxon>Actinomycetota</taxon>
        <taxon>Actinomycetes</taxon>
        <taxon>Mycobacteriales</taxon>
        <taxon>Nocardiaceae</taxon>
        <taxon>Rhodococcus</taxon>
    </lineage>
</organism>
<dbReference type="InterPro" id="IPR009959">
    <property type="entry name" value="Cyclase_SnoaL-like"/>
</dbReference>
<evidence type="ECO:0000313" key="2">
    <source>
        <dbReference type="Proteomes" id="UP000002212"/>
    </source>
</evidence>
<dbReference type="PANTHER" id="PTHR38436">
    <property type="entry name" value="POLYKETIDE CYCLASE SNOAL-LIKE DOMAIN"/>
    <property type="match status" value="1"/>
</dbReference>
<protein>
    <recommendedName>
        <fullName evidence="3">Ester cyclase</fullName>
    </recommendedName>
</protein>
<dbReference type="PANTHER" id="PTHR38436:SF1">
    <property type="entry name" value="ESTER CYCLASE"/>
    <property type="match status" value="1"/>
</dbReference>
<accession>C1B6A4</accession>
<dbReference type="Pfam" id="PF07366">
    <property type="entry name" value="SnoaL"/>
    <property type="match status" value="1"/>
</dbReference>
<dbReference type="EMBL" id="AP011115">
    <property type="protein sequence ID" value="BAH51207.1"/>
    <property type="molecule type" value="Genomic_DNA"/>
</dbReference>
<reference evidence="1 2" key="1">
    <citation type="submission" date="2009-03" db="EMBL/GenBank/DDBJ databases">
        <title>Comparison of the complete genome sequences of Rhodococcus erythropolis PR4 and Rhodococcus opacus B4.</title>
        <authorList>
            <person name="Takarada H."/>
            <person name="Sekine M."/>
            <person name="Hosoyama A."/>
            <person name="Yamada R."/>
            <person name="Fujisawa T."/>
            <person name="Omata S."/>
            <person name="Shimizu A."/>
            <person name="Tsukatani N."/>
            <person name="Tanikawa S."/>
            <person name="Fujita N."/>
            <person name="Harayama S."/>
        </authorList>
    </citation>
    <scope>NUCLEOTIDE SEQUENCE [LARGE SCALE GENOMIC DNA]</scope>
    <source>
        <strain evidence="1 2">B4</strain>
    </source>
</reference>
<gene>
    <name evidence="1" type="ordered locus">ROP_29600</name>
</gene>
<dbReference type="SUPFAM" id="SSF54427">
    <property type="entry name" value="NTF2-like"/>
    <property type="match status" value="2"/>
</dbReference>
<sequence>MSAVTRAPWLERSIMIELKPSAYAPYDDPEDYILSWTDRIWEPRGMGQIREHYLPDIKVHGAYGTIVGNEPIIQACLQKNAAYPHRLFTGEDVIWEVRDENTWLSSHRIVNCGKQEGFWQYGPPTFKHTSSRNIAVCLVRDAMIAEEWVVRDEWAVVEQSGHDVDAIARQIAFAPSAGLLGEKGGKLLGDAPANPLVEGVSGKRPQHGREEDQRVVAMIDEVWNQHLRNLVPAYFSRDIVVETTRHRTHARDDGYKTELDHLFGPFPDAQVEIYDVAFNEDSFHGTRVSILWVLGGTYCGVPQYGPVTGSPVEIFGVSHFQFRGDKIYKEWRIYDELSVLAQIKRARGDEPTSH</sequence>
<dbReference type="GO" id="GO:0030638">
    <property type="term" value="P:polyketide metabolic process"/>
    <property type="evidence" value="ECO:0007669"/>
    <property type="project" value="InterPro"/>
</dbReference>
<evidence type="ECO:0000313" key="1">
    <source>
        <dbReference type="EMBL" id="BAH51207.1"/>
    </source>
</evidence>
<dbReference type="KEGG" id="rop:ROP_29600"/>
<dbReference type="Proteomes" id="UP000002212">
    <property type="component" value="Chromosome"/>
</dbReference>
<dbReference type="PATRIC" id="fig|632772.20.peg.3095"/>
<dbReference type="HOGENOM" id="CLU_053293_0_0_11"/>
<name>C1B6A4_RHOOB</name>